<proteinExistence type="predicted"/>
<dbReference type="GeneID" id="103705371"/>
<keyword evidence="2" id="KW-1185">Reference proteome</keyword>
<feature type="compositionally biased region" description="Polar residues" evidence="1">
    <location>
        <begin position="390"/>
        <end position="410"/>
    </location>
</feature>
<feature type="region of interest" description="Disordered" evidence="1">
    <location>
        <begin position="349"/>
        <end position="372"/>
    </location>
</feature>
<evidence type="ECO:0000313" key="3">
    <source>
        <dbReference type="RefSeq" id="XP_008787278.1"/>
    </source>
</evidence>
<dbReference type="PANTHER" id="PTHR35507">
    <property type="entry name" value="OS09G0488600 PROTEIN"/>
    <property type="match status" value="1"/>
</dbReference>
<gene>
    <name evidence="3" type="primary">LOC103705371</name>
</gene>
<feature type="compositionally biased region" description="Basic and acidic residues" evidence="1">
    <location>
        <begin position="414"/>
        <end position="424"/>
    </location>
</feature>
<dbReference type="RefSeq" id="XP_008787278.1">
    <property type="nucleotide sequence ID" value="XM_008789056.3"/>
</dbReference>
<evidence type="ECO:0000313" key="2">
    <source>
        <dbReference type="Proteomes" id="UP000228380"/>
    </source>
</evidence>
<feature type="compositionally biased region" description="Low complexity" evidence="1">
    <location>
        <begin position="349"/>
        <end position="358"/>
    </location>
</feature>
<organism evidence="2 3">
    <name type="scientific">Phoenix dactylifera</name>
    <name type="common">Date palm</name>
    <dbReference type="NCBI Taxonomy" id="42345"/>
    <lineage>
        <taxon>Eukaryota</taxon>
        <taxon>Viridiplantae</taxon>
        <taxon>Streptophyta</taxon>
        <taxon>Embryophyta</taxon>
        <taxon>Tracheophyta</taxon>
        <taxon>Spermatophyta</taxon>
        <taxon>Magnoliopsida</taxon>
        <taxon>Liliopsida</taxon>
        <taxon>Arecaceae</taxon>
        <taxon>Coryphoideae</taxon>
        <taxon>Phoeniceae</taxon>
        <taxon>Phoenix</taxon>
    </lineage>
</organism>
<feature type="compositionally biased region" description="Low complexity" evidence="1">
    <location>
        <begin position="435"/>
        <end position="448"/>
    </location>
</feature>
<evidence type="ECO:0000256" key="1">
    <source>
        <dbReference type="SAM" id="MobiDB-lite"/>
    </source>
</evidence>
<name>A0A8B7BX81_PHODC</name>
<sequence>MENDEDANRLGWGATRARPAVVSFGLLSARCLSSCFSETSRVVPVARRTLAWVSLQGRLVGAQEATSASAVGQGLSPVEAAAWEIFSPLHRVLIVAIVAVAVAESKKSQKISQLRRSADLRDQVLLSMQQKLDDLCEQLNSSKYESMENARESCPVDDQFAADGMLKQKGAAFCSHDHPFPELNPESGIIPLSKNLSTWTRDVNETDTAKDDVFKTTHVNIGEQEERRMSDLSDICSSITSSMDIQLSALAEGQEFYNLRKECEEKDATIKELTAAAHASSAAASKRIAELEEIIKRKNMVITRLKKDMVVLEQKAIQLMRLQRPSSAASNSSLQLPVMASNILYDLSSTSPSSSDSDSPVEHKECRRRSLVTHDSPQWYKSGAVTSLTSAKSCGSSNISTDRFPNQHSVSPAKESRDPHKYDTVQDCSAEAIKSQAQPSANSASSLSRSRDSFLKRRSVNPVVQSYSTHRADSAVALKPRRSESSGGDFKRARRHNQSESKSRVSQKRWV</sequence>
<protein>
    <submittedName>
        <fullName evidence="3">Uncharacterized protein LOC103705371</fullName>
    </submittedName>
</protein>
<dbReference type="PANTHER" id="PTHR35507:SF1">
    <property type="entry name" value="TMF_TATA_BD DOMAIN-CONTAINING PROTEIN"/>
    <property type="match status" value="1"/>
</dbReference>
<dbReference type="OrthoDB" id="1894403at2759"/>
<dbReference type="AlphaFoldDB" id="A0A8B7BX81"/>
<accession>A0A8B7BX81</accession>
<reference evidence="2" key="1">
    <citation type="journal article" date="2019" name="Nat. Commun.">
        <title>Genome-wide association mapping of date palm fruit traits.</title>
        <authorList>
            <person name="Hazzouri K.M."/>
            <person name="Gros-Balthazard M."/>
            <person name="Flowers J.M."/>
            <person name="Copetti D."/>
            <person name="Lemansour A."/>
            <person name="Lebrun M."/>
            <person name="Masmoudi K."/>
            <person name="Ferrand S."/>
            <person name="Dhar M.I."/>
            <person name="Fresquez Z.A."/>
            <person name="Rosas U."/>
            <person name="Zhang J."/>
            <person name="Talag J."/>
            <person name="Lee S."/>
            <person name="Kudrna D."/>
            <person name="Powell R.F."/>
            <person name="Leitch I.J."/>
            <person name="Krueger R.R."/>
            <person name="Wing R.A."/>
            <person name="Amiri K.M.A."/>
            <person name="Purugganan M.D."/>
        </authorList>
    </citation>
    <scope>NUCLEOTIDE SEQUENCE [LARGE SCALE GENOMIC DNA]</scope>
    <source>
        <strain evidence="2">cv. Khalas</strain>
    </source>
</reference>
<reference evidence="3" key="2">
    <citation type="submission" date="2025-08" db="UniProtKB">
        <authorList>
            <consortium name="RefSeq"/>
        </authorList>
    </citation>
    <scope>IDENTIFICATION</scope>
    <source>
        <tissue evidence="3">Young leaves</tissue>
    </source>
</reference>
<feature type="region of interest" description="Disordered" evidence="1">
    <location>
        <begin position="390"/>
        <end position="511"/>
    </location>
</feature>
<dbReference type="KEGG" id="pda:103705371"/>
<dbReference type="Proteomes" id="UP000228380">
    <property type="component" value="Chromosome 1"/>
</dbReference>